<proteinExistence type="predicted"/>
<feature type="transmembrane region" description="Helical" evidence="2">
    <location>
        <begin position="277"/>
        <end position="301"/>
    </location>
</feature>
<keyword evidence="3" id="KW-0732">Signal</keyword>
<accession>A0A177HJF4</accession>
<evidence type="ECO:0008006" key="6">
    <source>
        <dbReference type="Google" id="ProtNLM"/>
    </source>
</evidence>
<keyword evidence="2" id="KW-1133">Transmembrane helix</keyword>
<feature type="region of interest" description="Disordered" evidence="1">
    <location>
        <begin position="312"/>
        <end position="333"/>
    </location>
</feature>
<keyword evidence="5" id="KW-1185">Reference proteome</keyword>
<evidence type="ECO:0000313" key="5">
    <source>
        <dbReference type="Proteomes" id="UP000077381"/>
    </source>
</evidence>
<name>A0A177HJF4_9ACTN</name>
<dbReference type="PATRIC" id="fig|1716141.3.peg.6190"/>
<evidence type="ECO:0000256" key="3">
    <source>
        <dbReference type="SAM" id="SignalP"/>
    </source>
</evidence>
<feature type="signal peptide" evidence="3">
    <location>
        <begin position="1"/>
        <end position="28"/>
    </location>
</feature>
<reference evidence="4 5" key="1">
    <citation type="submission" date="2015-12" db="EMBL/GenBank/DDBJ databases">
        <title>Genome sequence of Streptomyces sp. G25.</title>
        <authorList>
            <person name="Poehlein A."/>
            <person name="Roettig A."/>
            <person name="Hiessl S."/>
            <person name="Hauschild P."/>
            <person name="Schauer J."/>
            <person name="Madkour M.H."/>
            <person name="Al-Ansari A.M."/>
            <person name="Almakishah N.H."/>
            <person name="Steinbuechel A."/>
            <person name="Daniel R."/>
        </authorList>
    </citation>
    <scope>NUCLEOTIDE SEQUENCE [LARGE SCALE GENOMIC DNA]</scope>
    <source>
        <strain evidence="5">G25(2015)</strain>
    </source>
</reference>
<protein>
    <recommendedName>
        <fullName evidence="6">DUF916 domain-containing protein</fullName>
    </recommendedName>
</protein>
<organism evidence="4 5">
    <name type="scientific">Streptomyces jeddahensis</name>
    <dbReference type="NCBI Taxonomy" id="1716141"/>
    <lineage>
        <taxon>Bacteria</taxon>
        <taxon>Bacillati</taxon>
        <taxon>Actinomycetota</taxon>
        <taxon>Actinomycetes</taxon>
        <taxon>Kitasatosporales</taxon>
        <taxon>Streptomycetaceae</taxon>
        <taxon>Streptomyces</taxon>
    </lineage>
</organism>
<dbReference type="EMBL" id="LOHS01000120">
    <property type="protein sequence ID" value="OAH10779.1"/>
    <property type="molecule type" value="Genomic_DNA"/>
</dbReference>
<keyword evidence="2" id="KW-0472">Membrane</keyword>
<keyword evidence="2" id="KW-0812">Transmembrane</keyword>
<feature type="chain" id="PRO_5038948536" description="DUF916 domain-containing protein" evidence="3">
    <location>
        <begin position="29"/>
        <end position="333"/>
    </location>
</feature>
<sequence>MPPPVPSRVRLLSSVPFALLLVAGLATGHVDRSYDNGIPAAARSSTAWSVVPSAGGGTRPAEGGRPYFYAEGVPGAVLEDTVSVVNPGAKALTVELRGADADNTRDGGLSLRKRSTDTGAWVTFAERTVRIPPRTRADVPFTVTVPGDATPGDHPGAVVASSGGRDAAVRLQLRVSGPTLAALTVERVRAEGEHISYDLVNRGNTVLTPRLAVWADGVFGEVLERGPRTLPVELLPGRRITLTEPWPDAPAFDSVDIRLTVTAAGGARDTATASARFVPWGVLAGVAAVLAAVGGGAFWRLRRAGGLRGRSGWGLGGRPRRTDSENELTGAVT</sequence>
<evidence type="ECO:0000313" key="4">
    <source>
        <dbReference type="EMBL" id="OAH10779.1"/>
    </source>
</evidence>
<dbReference type="STRING" id="1716141.STSP_58910"/>
<dbReference type="Proteomes" id="UP000077381">
    <property type="component" value="Unassembled WGS sequence"/>
</dbReference>
<comment type="caution">
    <text evidence="4">The sequence shown here is derived from an EMBL/GenBank/DDBJ whole genome shotgun (WGS) entry which is preliminary data.</text>
</comment>
<evidence type="ECO:0000256" key="1">
    <source>
        <dbReference type="SAM" id="MobiDB-lite"/>
    </source>
</evidence>
<evidence type="ECO:0000256" key="2">
    <source>
        <dbReference type="SAM" id="Phobius"/>
    </source>
</evidence>
<dbReference type="AlphaFoldDB" id="A0A177HJF4"/>
<gene>
    <name evidence="4" type="ORF">STSP_58910</name>
</gene>